<name>A0AAU7YDT7_9VIRU</name>
<keyword evidence="1" id="KW-0472">Membrane</keyword>
<reference evidence="2" key="1">
    <citation type="submission" date="2024-05" db="EMBL/GenBank/DDBJ databases">
        <title>Complete genomes of an iridovirus, and two densoviruses identified in lab reared social spiders in California, USA.</title>
        <authorList>
            <person name="Millerwise S."/>
            <person name="Lund M.C."/>
            <person name="Schmidlin K."/>
            <person name="Kraberger S."/>
            <person name="Harrison J."/>
            <person name="Cease A."/>
            <person name="Pinter-Wollman N."/>
            <person name="Varsani A."/>
        </authorList>
    </citation>
    <scope>NUCLEOTIDE SEQUENCE</scope>
    <source>
        <strain evidence="2">SocP20</strain>
    </source>
</reference>
<accession>A0AAU7YDT7</accession>
<evidence type="ECO:0000313" key="2">
    <source>
        <dbReference type="EMBL" id="XBY85832.1"/>
    </source>
</evidence>
<protein>
    <submittedName>
        <fullName evidence="2">Uncharacterized protein</fullName>
    </submittedName>
</protein>
<organism evidence="2">
    <name type="scientific">Iridovirus sp</name>
    <dbReference type="NCBI Taxonomy" id="135728"/>
    <lineage>
        <taxon>Viruses</taxon>
        <taxon>Varidnaviria</taxon>
        <taxon>Bamfordvirae</taxon>
        <taxon>Nucleocytoviricota</taxon>
        <taxon>Megaviricetes</taxon>
        <taxon>Pimascovirales</taxon>
        <taxon>Pimascovirales incertae sedis</taxon>
        <taxon>Iridoviridae</taxon>
        <taxon>Betairidovirinae</taxon>
        <taxon>Iridovirus</taxon>
    </lineage>
</organism>
<evidence type="ECO:0000256" key="1">
    <source>
        <dbReference type="SAM" id="Phobius"/>
    </source>
</evidence>
<dbReference type="EMBL" id="PP847201">
    <property type="protein sequence ID" value="XBY85832.1"/>
    <property type="molecule type" value="Genomic_DNA"/>
</dbReference>
<keyword evidence="1" id="KW-1133">Transmembrane helix</keyword>
<proteinExistence type="predicted"/>
<keyword evidence="1" id="KW-0812">Transmembrane</keyword>
<feature type="transmembrane region" description="Helical" evidence="1">
    <location>
        <begin position="21"/>
        <end position="43"/>
    </location>
</feature>
<sequence length="44" mass="4910">MIKLKIFNEKPSTLLSVACENCSINLVTSLLLFFAFSTSFVIIL</sequence>